<evidence type="ECO:0000259" key="1">
    <source>
        <dbReference type="Pfam" id="PF22938"/>
    </source>
</evidence>
<keyword evidence="3" id="KW-1185">Reference proteome</keyword>
<dbReference type="Pfam" id="PF22938">
    <property type="entry name" value="Integrase_p58_C"/>
    <property type="match status" value="1"/>
</dbReference>
<sequence length="292" mass="33360">MSHSRTQVPDPQVALEIEKVKLQGMQLKLQYELAERESTKLKIQQHEQDREERGAERVRAERLQELHIQEAREQRQHELQVLQLQQGNPTRGGTLEKVRKYAKENLKNAQALMKSDYDLKAKAREFHEGDEVLAYFPIPGSSLSAKYHGPYTVKRKVDEFNYIINTPDRRKTTQLVHINLLKAYLTQEPAPDQLGLACNVINTCKDETLETSDTNMCSKDSNSYILQDLPKILAHLNPAQVYVRTESPIFETLPSSRVFFGRRCDDPVLSLDLVQSYPKLPSGSPAPPLVLS</sequence>
<reference evidence="2" key="1">
    <citation type="submission" date="2023-10" db="EMBL/GenBank/DDBJ databases">
        <title>Genome assemblies of two species of porcelain crab, Petrolisthes cinctipes and Petrolisthes manimaculis (Anomura: Porcellanidae).</title>
        <authorList>
            <person name="Angst P."/>
        </authorList>
    </citation>
    <scope>NUCLEOTIDE SEQUENCE</scope>
    <source>
        <strain evidence="2">PB745_01</strain>
        <tissue evidence="2">Gill</tissue>
    </source>
</reference>
<dbReference type="InterPro" id="IPR054465">
    <property type="entry name" value="Integrase_p58-like_C"/>
</dbReference>
<evidence type="ECO:0000313" key="2">
    <source>
        <dbReference type="EMBL" id="KAK3894150.1"/>
    </source>
</evidence>
<proteinExistence type="predicted"/>
<protein>
    <recommendedName>
        <fullName evidence="1">Integrase p58-like C-terminal domain-containing protein</fullName>
    </recommendedName>
</protein>
<feature type="domain" description="Integrase p58-like C-terminal" evidence="1">
    <location>
        <begin position="149"/>
        <end position="182"/>
    </location>
</feature>
<gene>
    <name evidence="2" type="ORF">Pcinc_002058</name>
</gene>
<organism evidence="2 3">
    <name type="scientific">Petrolisthes cinctipes</name>
    <name type="common">Flat porcelain crab</name>
    <dbReference type="NCBI Taxonomy" id="88211"/>
    <lineage>
        <taxon>Eukaryota</taxon>
        <taxon>Metazoa</taxon>
        <taxon>Ecdysozoa</taxon>
        <taxon>Arthropoda</taxon>
        <taxon>Crustacea</taxon>
        <taxon>Multicrustacea</taxon>
        <taxon>Malacostraca</taxon>
        <taxon>Eumalacostraca</taxon>
        <taxon>Eucarida</taxon>
        <taxon>Decapoda</taxon>
        <taxon>Pleocyemata</taxon>
        <taxon>Anomura</taxon>
        <taxon>Galatheoidea</taxon>
        <taxon>Porcellanidae</taxon>
        <taxon>Petrolisthes</taxon>
    </lineage>
</organism>
<accession>A0AAE1GK24</accession>
<dbReference type="EMBL" id="JAWQEG010000140">
    <property type="protein sequence ID" value="KAK3894150.1"/>
    <property type="molecule type" value="Genomic_DNA"/>
</dbReference>
<comment type="caution">
    <text evidence="2">The sequence shown here is derived from an EMBL/GenBank/DDBJ whole genome shotgun (WGS) entry which is preliminary data.</text>
</comment>
<evidence type="ECO:0000313" key="3">
    <source>
        <dbReference type="Proteomes" id="UP001286313"/>
    </source>
</evidence>
<dbReference type="Proteomes" id="UP001286313">
    <property type="component" value="Unassembled WGS sequence"/>
</dbReference>
<name>A0AAE1GK24_PETCI</name>
<dbReference type="AlphaFoldDB" id="A0AAE1GK24"/>